<keyword evidence="3" id="KW-0378">Hydrolase</keyword>
<dbReference type="Proteomes" id="UP000289340">
    <property type="component" value="Chromosome 6"/>
</dbReference>
<comment type="similarity">
    <text evidence="1">Belongs to the peptidase A1 family.</text>
</comment>
<name>A0A445KDR1_GLYSO</name>
<feature type="domain" description="Peptidase A1" evidence="2">
    <location>
        <begin position="141"/>
        <end position="254"/>
    </location>
</feature>
<dbReference type="InterPro" id="IPR001461">
    <property type="entry name" value="Aspartic_peptidase_A1"/>
</dbReference>
<dbReference type="GO" id="GO:0006508">
    <property type="term" value="P:proteolysis"/>
    <property type="evidence" value="ECO:0007669"/>
    <property type="project" value="UniProtKB-KW"/>
</dbReference>
<proteinExistence type="inferred from homology"/>
<dbReference type="PROSITE" id="PS51767">
    <property type="entry name" value="PEPTIDASE_A1"/>
    <property type="match status" value="1"/>
</dbReference>
<dbReference type="GO" id="GO:0004190">
    <property type="term" value="F:aspartic-type endopeptidase activity"/>
    <property type="evidence" value="ECO:0007669"/>
    <property type="project" value="InterPro"/>
</dbReference>
<keyword evidence="4" id="KW-1185">Reference proteome</keyword>
<dbReference type="EMBL" id="QZWG01000006">
    <property type="protein sequence ID" value="RZC08974.1"/>
    <property type="molecule type" value="Genomic_DNA"/>
</dbReference>
<dbReference type="PANTHER" id="PTHR13683">
    <property type="entry name" value="ASPARTYL PROTEASES"/>
    <property type="match status" value="1"/>
</dbReference>
<sequence length="254" mass="28531">MDIDEDLDLSDFDLDPANAEILEELNEDIKKRLASSFKLHYAAKEVTMAFGEGETYKKVSFVQSRSYLIFWVQDQVPPFPSETPIAIVEEEFGSPLASVFDHFEYEPIAAAASPKGRDSFSYLRRVSDRLLDENFGRQRYCTVNHAIGNPPKVYELDIDTGSYLTWTQCDASCKGCTLPCNRQYKPHGNLVKCVDPLCGAIQSALSLPHVTTNVQCDYQVQYADQGSSLGVLVYDIIPLKLTNINLACFMLAFR</sequence>
<organism evidence="3 4">
    <name type="scientific">Glycine soja</name>
    <name type="common">Wild soybean</name>
    <dbReference type="NCBI Taxonomy" id="3848"/>
    <lineage>
        <taxon>Eukaryota</taxon>
        <taxon>Viridiplantae</taxon>
        <taxon>Streptophyta</taxon>
        <taxon>Embryophyta</taxon>
        <taxon>Tracheophyta</taxon>
        <taxon>Spermatophyta</taxon>
        <taxon>Magnoliopsida</taxon>
        <taxon>eudicotyledons</taxon>
        <taxon>Gunneridae</taxon>
        <taxon>Pentapetalae</taxon>
        <taxon>rosids</taxon>
        <taxon>fabids</taxon>
        <taxon>Fabales</taxon>
        <taxon>Fabaceae</taxon>
        <taxon>Papilionoideae</taxon>
        <taxon>50 kb inversion clade</taxon>
        <taxon>NPAAA clade</taxon>
        <taxon>indigoferoid/millettioid clade</taxon>
        <taxon>Phaseoleae</taxon>
        <taxon>Glycine</taxon>
        <taxon>Glycine subgen. Soja</taxon>
    </lineage>
</organism>
<dbReference type="InterPro" id="IPR033121">
    <property type="entry name" value="PEPTIDASE_A1"/>
</dbReference>
<evidence type="ECO:0000259" key="2">
    <source>
        <dbReference type="PROSITE" id="PS51767"/>
    </source>
</evidence>
<dbReference type="InterPro" id="IPR021109">
    <property type="entry name" value="Peptidase_aspartic_dom_sf"/>
</dbReference>
<dbReference type="SUPFAM" id="SSF50630">
    <property type="entry name" value="Acid proteases"/>
    <property type="match status" value="1"/>
</dbReference>
<reference evidence="3 4" key="1">
    <citation type="submission" date="2018-09" db="EMBL/GenBank/DDBJ databases">
        <title>A high-quality reference genome of wild soybean provides a powerful tool to mine soybean genomes.</title>
        <authorList>
            <person name="Xie M."/>
            <person name="Chung C.Y.L."/>
            <person name="Li M.-W."/>
            <person name="Wong F.-L."/>
            <person name="Chan T.-F."/>
            <person name="Lam H.-M."/>
        </authorList>
    </citation>
    <scope>NUCLEOTIDE SEQUENCE [LARGE SCALE GENOMIC DNA]</scope>
    <source>
        <strain evidence="4">cv. W05</strain>
        <tissue evidence="3">Hypocotyl of etiolated seedlings</tissue>
    </source>
</reference>
<protein>
    <submittedName>
        <fullName evidence="3">Aspartyl protease APCB1</fullName>
    </submittedName>
</protein>
<evidence type="ECO:0000313" key="4">
    <source>
        <dbReference type="Proteomes" id="UP000289340"/>
    </source>
</evidence>
<dbReference type="InterPro" id="IPR032861">
    <property type="entry name" value="TAXi_N"/>
</dbReference>
<comment type="caution">
    <text evidence="3">The sequence shown here is derived from an EMBL/GenBank/DDBJ whole genome shotgun (WGS) entry which is preliminary data.</text>
</comment>
<keyword evidence="3" id="KW-0645">Protease</keyword>
<dbReference type="Pfam" id="PF03109">
    <property type="entry name" value="ABC1"/>
    <property type="match status" value="1"/>
</dbReference>
<dbReference type="Pfam" id="PF14543">
    <property type="entry name" value="TAXi_N"/>
    <property type="match status" value="1"/>
</dbReference>
<evidence type="ECO:0000313" key="3">
    <source>
        <dbReference type="EMBL" id="RZC08974.1"/>
    </source>
</evidence>
<evidence type="ECO:0000256" key="1">
    <source>
        <dbReference type="ARBA" id="ARBA00007447"/>
    </source>
</evidence>
<dbReference type="Gene3D" id="2.40.70.10">
    <property type="entry name" value="Acid Proteases"/>
    <property type="match status" value="1"/>
</dbReference>
<gene>
    <name evidence="3" type="ORF">D0Y65_015615</name>
</gene>
<dbReference type="PANTHER" id="PTHR13683:SF227">
    <property type="entry name" value="EUKARYOTIC ASPARTYL PROTEASE FAMILY PROTEIN"/>
    <property type="match status" value="1"/>
</dbReference>
<accession>A0A445KDR1</accession>
<dbReference type="AlphaFoldDB" id="A0A445KDR1"/>
<dbReference type="InterPro" id="IPR004147">
    <property type="entry name" value="ABC1_dom"/>
</dbReference>